<gene>
    <name evidence="2" type="primary">TPHA0H00620</name>
    <name evidence="2" type="ordered locus">TPHA_0H00620</name>
</gene>
<accession>G8BWW8</accession>
<keyword evidence="3" id="KW-1185">Reference proteome</keyword>
<dbReference type="AlphaFoldDB" id="G8BWW8"/>
<dbReference type="HOGENOM" id="CLU_067202_1_0_1"/>
<dbReference type="eggNOG" id="KOG2702">
    <property type="taxonomic scope" value="Eukaryota"/>
</dbReference>
<dbReference type="GO" id="GO:0016887">
    <property type="term" value="F:ATP hydrolysis activity"/>
    <property type="evidence" value="ECO:0007669"/>
    <property type="project" value="EnsemblFungi"/>
</dbReference>
<dbReference type="GO" id="GO:0005524">
    <property type="term" value="F:ATP binding"/>
    <property type="evidence" value="ECO:0007669"/>
    <property type="project" value="InterPro"/>
</dbReference>
<organism evidence="2 3">
    <name type="scientific">Tetrapisispora phaffii (strain ATCC 24235 / CBS 4417 / NBRC 1672 / NRRL Y-8282 / UCD 70-5)</name>
    <name type="common">Yeast</name>
    <name type="synonym">Fabospora phaffii</name>
    <dbReference type="NCBI Taxonomy" id="1071381"/>
    <lineage>
        <taxon>Eukaryota</taxon>
        <taxon>Fungi</taxon>
        <taxon>Dikarya</taxon>
        <taxon>Ascomycota</taxon>
        <taxon>Saccharomycotina</taxon>
        <taxon>Saccharomycetes</taxon>
        <taxon>Saccharomycetales</taxon>
        <taxon>Saccharomycetaceae</taxon>
        <taxon>Tetrapisispora</taxon>
    </lineage>
</organism>
<reference evidence="2 3" key="1">
    <citation type="journal article" date="2011" name="Proc. Natl. Acad. Sci. U.S.A.">
        <title>Evolutionary erosion of yeast sex chromosomes by mating-type switching accidents.</title>
        <authorList>
            <person name="Gordon J.L."/>
            <person name="Armisen D."/>
            <person name="Proux-Wera E."/>
            <person name="Oheigeartaigh S.S."/>
            <person name="Byrne K.P."/>
            <person name="Wolfe K.H."/>
        </authorList>
    </citation>
    <scope>NUCLEOTIDE SEQUENCE [LARGE SCALE GENOMIC DNA]</scope>
    <source>
        <strain evidence="3">ATCC 24235 / CBS 4417 / NBRC 1672 / NRRL Y-8282 / UCD 70-5</strain>
    </source>
</reference>
<dbReference type="EMBL" id="HE612863">
    <property type="protein sequence ID" value="CCE64272.1"/>
    <property type="molecule type" value="Genomic_DNA"/>
</dbReference>
<dbReference type="SUPFAM" id="SSF52540">
    <property type="entry name" value="P-loop containing nucleoside triphosphate hydrolases"/>
    <property type="match status" value="2"/>
</dbReference>
<feature type="domain" description="ATPase dynein-related AAA" evidence="1">
    <location>
        <begin position="27"/>
        <end position="55"/>
    </location>
</feature>
<dbReference type="OrthoDB" id="6362633at2759"/>
<dbReference type="InterPro" id="IPR027417">
    <property type="entry name" value="P-loop_NTPase"/>
</dbReference>
<dbReference type="STRING" id="1071381.G8BWW8"/>
<dbReference type="InterPro" id="IPR011704">
    <property type="entry name" value="ATPase_dyneun-rel_AAA"/>
</dbReference>
<dbReference type="KEGG" id="tpf:TPHA_0H00620"/>
<name>G8BWW8_TETPH</name>
<evidence type="ECO:0000313" key="3">
    <source>
        <dbReference type="Proteomes" id="UP000005666"/>
    </source>
</evidence>
<evidence type="ECO:0000313" key="2">
    <source>
        <dbReference type="EMBL" id="CCE64272.1"/>
    </source>
</evidence>
<dbReference type="OMA" id="LYDQENW"/>
<dbReference type="Gene3D" id="3.40.50.300">
    <property type="entry name" value="P-loop containing nucleotide triphosphate hydrolases"/>
    <property type="match status" value="1"/>
</dbReference>
<dbReference type="GeneID" id="11534176"/>
<sequence>MVDLDRIVDDTIQLLGKNMAKNYRVIVLLVGPPGSGKSTVAQSLCDAINAKYTSYLSNFTGKHGESPIKYQQVHEDEVNILKNVNEISVPLQKYLVENDGIMPQCVEDVKFEPVKIQANDGSTVVIGRGGLPNSVKIAANESELFSNIELSQVVPMDGFHLSRNCLDNFTDPVEAHKRRGSPMTFDSNNFLQLCKALCETAKITARNNVGTIEQNNSIETVFDAVSSTFISNIPCICIPGFNHALKDPSTAALTIPSQSRILILEGLYLLYDKENWANIHKIVEGTASYLIYNIDISESVLQDRVAKRHLKSGLVSSYEEGVKKFQGNDLLNARDIKSNTIKAHSVITITND</sequence>
<proteinExistence type="predicted"/>
<dbReference type="RefSeq" id="XP_003686706.1">
    <property type="nucleotide sequence ID" value="XM_003686658.1"/>
</dbReference>
<protein>
    <recommendedName>
        <fullName evidence="1">ATPase dynein-related AAA domain-containing protein</fullName>
    </recommendedName>
</protein>
<dbReference type="Pfam" id="PF07728">
    <property type="entry name" value="AAA_5"/>
    <property type="match status" value="1"/>
</dbReference>
<dbReference type="PANTHER" id="PTHR10285">
    <property type="entry name" value="URIDINE KINASE"/>
    <property type="match status" value="1"/>
</dbReference>
<evidence type="ECO:0000259" key="1">
    <source>
        <dbReference type="Pfam" id="PF07728"/>
    </source>
</evidence>
<dbReference type="Proteomes" id="UP000005666">
    <property type="component" value="Chromosome 8"/>
</dbReference>